<dbReference type="CDD" id="cd20071">
    <property type="entry name" value="SET_SMYD"/>
    <property type="match status" value="1"/>
</dbReference>
<dbReference type="Gene3D" id="2.170.270.10">
    <property type="entry name" value="SET domain"/>
    <property type="match status" value="1"/>
</dbReference>
<feature type="chain" id="PRO_5007392857" description="SET domain-containing protein" evidence="1">
    <location>
        <begin position="19"/>
        <end position="407"/>
    </location>
</feature>
<reference evidence="3" key="1">
    <citation type="submission" date="2010-05" db="EMBL/GenBank/DDBJ databases">
        <title>The Genome Sequence of Magnaporthe poae strain ATCC 64411.</title>
        <authorList>
            <consortium name="The Broad Institute Genome Sequencing Platform"/>
            <consortium name="Broad Institute Genome Sequencing Center for Infectious Disease"/>
            <person name="Ma L.-J."/>
            <person name="Dead R."/>
            <person name="Young S."/>
            <person name="Zeng Q."/>
            <person name="Koehrsen M."/>
            <person name="Alvarado L."/>
            <person name="Berlin A."/>
            <person name="Chapman S.B."/>
            <person name="Chen Z."/>
            <person name="Freedman E."/>
            <person name="Gellesch M."/>
            <person name="Goldberg J."/>
            <person name="Griggs A."/>
            <person name="Gujja S."/>
            <person name="Heilman E.R."/>
            <person name="Heiman D."/>
            <person name="Hepburn T."/>
            <person name="Howarth C."/>
            <person name="Jen D."/>
            <person name="Larson L."/>
            <person name="Mehta T."/>
            <person name="Neiman D."/>
            <person name="Pearson M."/>
            <person name="Roberts A."/>
            <person name="Saif S."/>
            <person name="Shea T."/>
            <person name="Shenoy N."/>
            <person name="Sisk P."/>
            <person name="Stolte C."/>
            <person name="Sykes S."/>
            <person name="Walk T."/>
            <person name="White J."/>
            <person name="Yandava C."/>
            <person name="Haas B."/>
            <person name="Nusbaum C."/>
            <person name="Birren B."/>
        </authorList>
    </citation>
    <scope>NUCLEOTIDE SEQUENCE</scope>
    <source>
        <strain evidence="3">ATCC 64411</strain>
    </source>
</reference>
<accession>A0A0C4DNT0</accession>
<reference evidence="4" key="5">
    <citation type="submission" date="2015-06" db="UniProtKB">
        <authorList>
            <consortium name="EnsemblFungi"/>
        </authorList>
    </citation>
    <scope>IDENTIFICATION</scope>
    <source>
        <strain evidence="4">ATCC 64411</strain>
    </source>
</reference>
<dbReference type="InterPro" id="IPR053185">
    <property type="entry name" value="SET_domain_protein"/>
</dbReference>
<dbReference type="PANTHER" id="PTHR47332">
    <property type="entry name" value="SET DOMAIN-CONTAINING PROTEIN 5"/>
    <property type="match status" value="1"/>
</dbReference>
<keyword evidence="1" id="KW-0732">Signal</keyword>
<evidence type="ECO:0000313" key="5">
    <source>
        <dbReference type="Proteomes" id="UP000011715"/>
    </source>
</evidence>
<organism evidence="4 5">
    <name type="scientific">Magnaporthiopsis poae (strain ATCC 64411 / 73-15)</name>
    <name type="common">Kentucky bluegrass fungus</name>
    <name type="synonym">Magnaporthe poae</name>
    <dbReference type="NCBI Taxonomy" id="644358"/>
    <lineage>
        <taxon>Eukaryota</taxon>
        <taxon>Fungi</taxon>
        <taxon>Dikarya</taxon>
        <taxon>Ascomycota</taxon>
        <taxon>Pezizomycotina</taxon>
        <taxon>Sordariomycetes</taxon>
        <taxon>Sordariomycetidae</taxon>
        <taxon>Magnaporthales</taxon>
        <taxon>Magnaporthaceae</taxon>
        <taxon>Magnaporthiopsis</taxon>
    </lineage>
</organism>
<dbReference type="SUPFAM" id="SSF82199">
    <property type="entry name" value="SET domain"/>
    <property type="match status" value="1"/>
</dbReference>
<dbReference type="InterPro" id="IPR046341">
    <property type="entry name" value="SET_dom_sf"/>
</dbReference>
<dbReference type="OMA" id="HDCRPSL"/>
<dbReference type="EMBL" id="GL876966">
    <property type="protein sequence ID" value="KLU82403.1"/>
    <property type="molecule type" value="Genomic_DNA"/>
</dbReference>
<feature type="signal peptide" evidence="1">
    <location>
        <begin position="1"/>
        <end position="18"/>
    </location>
</feature>
<protein>
    <recommendedName>
        <fullName evidence="2">SET domain-containing protein</fullName>
    </recommendedName>
</protein>
<reference evidence="3" key="3">
    <citation type="submission" date="2011-03" db="EMBL/GenBank/DDBJ databases">
        <title>Annotation of Magnaporthe poae ATCC 64411.</title>
        <authorList>
            <person name="Ma L.-J."/>
            <person name="Dead R."/>
            <person name="Young S.K."/>
            <person name="Zeng Q."/>
            <person name="Gargeya S."/>
            <person name="Fitzgerald M."/>
            <person name="Haas B."/>
            <person name="Abouelleil A."/>
            <person name="Alvarado L."/>
            <person name="Arachchi H.M."/>
            <person name="Berlin A."/>
            <person name="Brown A."/>
            <person name="Chapman S.B."/>
            <person name="Chen Z."/>
            <person name="Dunbar C."/>
            <person name="Freedman E."/>
            <person name="Gearin G."/>
            <person name="Gellesch M."/>
            <person name="Goldberg J."/>
            <person name="Griggs A."/>
            <person name="Gujja S."/>
            <person name="Heiman D."/>
            <person name="Howarth C."/>
            <person name="Larson L."/>
            <person name="Lui A."/>
            <person name="MacDonald P.J.P."/>
            <person name="Mehta T."/>
            <person name="Montmayeur A."/>
            <person name="Murphy C."/>
            <person name="Neiman D."/>
            <person name="Pearson M."/>
            <person name="Priest M."/>
            <person name="Roberts A."/>
            <person name="Saif S."/>
            <person name="Shea T."/>
            <person name="Shenoy N."/>
            <person name="Sisk P."/>
            <person name="Stolte C."/>
            <person name="Sykes S."/>
            <person name="Yandava C."/>
            <person name="Wortman J."/>
            <person name="Nusbaum C."/>
            <person name="Birren B."/>
        </authorList>
    </citation>
    <scope>NUCLEOTIDE SEQUENCE</scope>
    <source>
        <strain evidence="3">ATCC 64411</strain>
    </source>
</reference>
<feature type="domain" description="SET" evidence="2">
    <location>
        <begin position="115"/>
        <end position="266"/>
    </location>
</feature>
<dbReference type="AlphaFoldDB" id="A0A0C4DNT0"/>
<evidence type="ECO:0000259" key="2">
    <source>
        <dbReference type="PROSITE" id="PS50280"/>
    </source>
</evidence>
<name>A0A0C4DNT0_MAGP6</name>
<dbReference type="Proteomes" id="UP000011715">
    <property type="component" value="Unassembled WGS sequence"/>
</dbReference>
<dbReference type="InterPro" id="IPR001214">
    <property type="entry name" value="SET_dom"/>
</dbReference>
<dbReference type="PROSITE" id="PS50280">
    <property type="entry name" value="SET"/>
    <property type="match status" value="1"/>
</dbReference>
<reference evidence="4" key="4">
    <citation type="journal article" date="2015" name="G3 (Bethesda)">
        <title>Genome sequences of three phytopathogenic species of the Magnaporthaceae family of fungi.</title>
        <authorList>
            <person name="Okagaki L.H."/>
            <person name="Nunes C.C."/>
            <person name="Sailsbery J."/>
            <person name="Clay B."/>
            <person name="Brown D."/>
            <person name="John T."/>
            <person name="Oh Y."/>
            <person name="Young N."/>
            <person name="Fitzgerald M."/>
            <person name="Haas B.J."/>
            <person name="Zeng Q."/>
            <person name="Young S."/>
            <person name="Adiconis X."/>
            <person name="Fan L."/>
            <person name="Levin J.Z."/>
            <person name="Mitchell T.K."/>
            <person name="Okubara P.A."/>
            <person name="Farman M.L."/>
            <person name="Kohn L.M."/>
            <person name="Birren B."/>
            <person name="Ma L.-J."/>
            <person name="Dean R.A."/>
        </authorList>
    </citation>
    <scope>NUCLEOTIDE SEQUENCE</scope>
    <source>
        <strain evidence="4">ATCC 64411 / 73-15</strain>
    </source>
</reference>
<dbReference type="VEuPathDB" id="FungiDB:MAPG_01475"/>
<dbReference type="Pfam" id="PF00856">
    <property type="entry name" value="SET"/>
    <property type="match status" value="1"/>
</dbReference>
<dbReference type="PANTHER" id="PTHR47332:SF6">
    <property type="entry name" value="SET DOMAIN-CONTAINING PROTEIN"/>
    <property type="match status" value="1"/>
</dbReference>
<evidence type="ECO:0000313" key="4">
    <source>
        <dbReference type="EnsemblFungi" id="MAPG_01475T0"/>
    </source>
</evidence>
<keyword evidence="5" id="KW-1185">Reference proteome</keyword>
<reference evidence="5" key="2">
    <citation type="submission" date="2010-05" db="EMBL/GenBank/DDBJ databases">
        <title>The genome sequence of Magnaporthe poae strain ATCC 64411.</title>
        <authorList>
            <person name="Ma L.-J."/>
            <person name="Dead R."/>
            <person name="Young S."/>
            <person name="Zeng Q."/>
            <person name="Koehrsen M."/>
            <person name="Alvarado L."/>
            <person name="Berlin A."/>
            <person name="Chapman S.B."/>
            <person name="Chen Z."/>
            <person name="Freedman E."/>
            <person name="Gellesch M."/>
            <person name="Goldberg J."/>
            <person name="Griggs A."/>
            <person name="Gujja S."/>
            <person name="Heilman E.R."/>
            <person name="Heiman D."/>
            <person name="Hepburn T."/>
            <person name="Howarth C."/>
            <person name="Jen D."/>
            <person name="Larson L."/>
            <person name="Mehta T."/>
            <person name="Neiman D."/>
            <person name="Pearson M."/>
            <person name="Roberts A."/>
            <person name="Saif S."/>
            <person name="Shea T."/>
            <person name="Shenoy N."/>
            <person name="Sisk P."/>
            <person name="Stolte C."/>
            <person name="Sykes S."/>
            <person name="Walk T."/>
            <person name="White J."/>
            <person name="Yandava C."/>
            <person name="Haas B."/>
            <person name="Nusbaum C."/>
            <person name="Birren B."/>
        </authorList>
    </citation>
    <scope>NUCLEOTIDE SEQUENCE [LARGE SCALE GENOMIC DNA]</scope>
    <source>
        <strain evidence="5">ATCC 64411 / 73-15</strain>
    </source>
</reference>
<dbReference type="EnsemblFungi" id="MAPG_01475T0">
    <property type="protein sequence ID" value="MAPG_01475T0"/>
    <property type="gene ID" value="MAPG_01475"/>
</dbReference>
<dbReference type="STRING" id="644358.A0A0C4DNT0"/>
<evidence type="ECO:0000313" key="3">
    <source>
        <dbReference type="EMBL" id="KLU82403.1"/>
    </source>
</evidence>
<dbReference type="OrthoDB" id="1028014at2759"/>
<sequence>MWLALILFVASLASVALSSQSLDLAGTCPWSPQIQLWGRLATTPSQAACGKNESKNDSPTTSWDGPRACVGSYCVHSNAALGGIVLLTTEKNARRVMEVQPSKPGASDSGSLQETPFVERALPGKGLGLAAKRHIRRGELVMVEAPAMLVQKRVLEDRSGRYIESLDLAARSLPAARRKAFMRQGRAGDGEGGYQILDILLTNSFRLSLAGEGEAAGFHYGNYPNASRINHDCRPNLISRTDKSLVFRAYAARAITPGEELTISYIDQLAPVAERQAHTRAVWGFVCSCEHCRLPAAEASSSASRIKRLARLEEELGKFEKLDGRLDMAEELLRIYEVERLDSKLGGPYRLAALSYCMLGREDLARRYASLAAEALAMEQGEDTKDMEAIRALAQNPKGHPCWQIGG</sequence>
<dbReference type="EMBL" id="ADBL01000356">
    <property type="status" value="NOT_ANNOTATED_CDS"/>
    <property type="molecule type" value="Genomic_DNA"/>
</dbReference>
<gene>
    <name evidence="3" type="ORF">MAPG_01475</name>
</gene>
<dbReference type="eggNOG" id="KOG2084">
    <property type="taxonomic scope" value="Eukaryota"/>
</dbReference>
<evidence type="ECO:0000256" key="1">
    <source>
        <dbReference type="SAM" id="SignalP"/>
    </source>
</evidence>
<dbReference type="SMART" id="SM00317">
    <property type="entry name" value="SET"/>
    <property type="match status" value="1"/>
</dbReference>
<proteinExistence type="predicted"/>